<feature type="transmembrane region" description="Helical" evidence="14">
    <location>
        <begin position="203"/>
        <end position="221"/>
    </location>
</feature>
<dbReference type="InterPro" id="IPR044878">
    <property type="entry name" value="UbiA_sf"/>
</dbReference>
<evidence type="ECO:0000256" key="5">
    <source>
        <dbReference type="ARBA" id="ARBA00022679"/>
    </source>
</evidence>
<dbReference type="Gene3D" id="1.10.357.140">
    <property type="entry name" value="UbiA prenyltransferase"/>
    <property type="match status" value="1"/>
</dbReference>
<dbReference type="PANTHER" id="PTHR43448">
    <property type="entry name" value="PROTOHEME IX FARNESYLTRANSFERASE, MITOCHONDRIAL"/>
    <property type="match status" value="1"/>
</dbReference>
<accession>A0ABS5U655</accession>
<protein>
    <recommendedName>
        <fullName evidence="11">Protoheme IX farnesyltransferase</fullName>
        <ecNumber evidence="3">2.5.1.141</ecNumber>
    </recommendedName>
    <alternativeName>
        <fullName evidence="12">Heme B farnesyltransferase</fullName>
    </alternativeName>
    <alternativeName>
        <fullName evidence="10">Heme O synthase</fullName>
    </alternativeName>
</protein>
<feature type="transmembrane region" description="Helical" evidence="14">
    <location>
        <begin position="129"/>
        <end position="151"/>
    </location>
</feature>
<feature type="transmembrane region" description="Helical" evidence="14">
    <location>
        <begin position="76"/>
        <end position="96"/>
    </location>
</feature>
<feature type="transmembrane region" description="Helical" evidence="14">
    <location>
        <begin position="31"/>
        <end position="55"/>
    </location>
</feature>
<dbReference type="EMBL" id="JAHDYS010000004">
    <property type="protein sequence ID" value="MBT1071138.1"/>
    <property type="molecule type" value="Genomic_DNA"/>
</dbReference>
<organism evidence="15 16">
    <name type="scientific">Pelotalea chapellei</name>
    <dbReference type="NCBI Taxonomy" id="44671"/>
    <lineage>
        <taxon>Bacteria</taxon>
        <taxon>Pseudomonadati</taxon>
        <taxon>Thermodesulfobacteriota</taxon>
        <taxon>Desulfuromonadia</taxon>
        <taxon>Geobacterales</taxon>
        <taxon>Geobacteraceae</taxon>
        <taxon>Pelotalea</taxon>
    </lineage>
</organism>
<evidence type="ECO:0000256" key="12">
    <source>
        <dbReference type="ARBA" id="ARBA00042475"/>
    </source>
</evidence>
<feature type="transmembrane region" description="Helical" evidence="14">
    <location>
        <begin position="157"/>
        <end position="175"/>
    </location>
</feature>
<evidence type="ECO:0000256" key="6">
    <source>
        <dbReference type="ARBA" id="ARBA00022692"/>
    </source>
</evidence>
<evidence type="ECO:0000256" key="10">
    <source>
        <dbReference type="ARBA" id="ARBA00030253"/>
    </source>
</evidence>
<dbReference type="Proteomes" id="UP000784128">
    <property type="component" value="Unassembled WGS sequence"/>
</dbReference>
<evidence type="ECO:0000256" key="1">
    <source>
        <dbReference type="ARBA" id="ARBA00004651"/>
    </source>
</evidence>
<evidence type="ECO:0000256" key="2">
    <source>
        <dbReference type="ARBA" id="ARBA00004919"/>
    </source>
</evidence>
<comment type="catalytic activity">
    <reaction evidence="13">
        <text>heme b + (2E,6E)-farnesyl diphosphate + H2O = Fe(II)-heme o + diphosphate</text>
        <dbReference type="Rhea" id="RHEA:28070"/>
        <dbReference type="ChEBI" id="CHEBI:15377"/>
        <dbReference type="ChEBI" id="CHEBI:33019"/>
        <dbReference type="ChEBI" id="CHEBI:60344"/>
        <dbReference type="ChEBI" id="CHEBI:60530"/>
        <dbReference type="ChEBI" id="CHEBI:175763"/>
        <dbReference type="EC" id="2.5.1.141"/>
    </reaction>
</comment>
<sequence length="272" mass="29035">MLVRLLRVRLAVMNGVATMAGYLLFPGNREMVAAWLACCGVGLLAAGGSALNQVMERDLDRLMERTRLRPLPQGELSVAAATGIAAVLVSAGIMLLLKAGGVLPAVLGSAALVWYLGVYTPLKRRTGLALPIGALCGAVPPLIGWCVAGGSPGDPRIMVLSGVLFLWQMPHFWLVQRRHRQDYPADAAFLPSLPGNGEQLSPLFGLWLLALLAAALLLPAFGLLNGPAALCYPILPLVLIPLVLLRRERALRGVLNLFPLLLTMTILWEAGF</sequence>
<evidence type="ECO:0000256" key="13">
    <source>
        <dbReference type="ARBA" id="ARBA00047690"/>
    </source>
</evidence>
<gene>
    <name evidence="15" type="ORF">KJB30_05055</name>
</gene>
<feature type="transmembrane region" description="Helical" evidence="14">
    <location>
        <begin position="227"/>
        <end position="245"/>
    </location>
</feature>
<evidence type="ECO:0000313" key="16">
    <source>
        <dbReference type="Proteomes" id="UP000784128"/>
    </source>
</evidence>
<feature type="transmembrane region" description="Helical" evidence="14">
    <location>
        <begin position="102"/>
        <end position="122"/>
    </location>
</feature>
<dbReference type="InterPro" id="IPR030470">
    <property type="entry name" value="UbiA_prenylTrfase_CS"/>
</dbReference>
<evidence type="ECO:0000256" key="8">
    <source>
        <dbReference type="ARBA" id="ARBA00023133"/>
    </source>
</evidence>
<keyword evidence="8" id="KW-0350">Heme biosynthesis</keyword>
<keyword evidence="6 14" id="KW-0812">Transmembrane</keyword>
<proteinExistence type="predicted"/>
<evidence type="ECO:0000256" key="3">
    <source>
        <dbReference type="ARBA" id="ARBA00012292"/>
    </source>
</evidence>
<evidence type="ECO:0000256" key="9">
    <source>
        <dbReference type="ARBA" id="ARBA00023136"/>
    </source>
</evidence>
<keyword evidence="16" id="KW-1185">Reference proteome</keyword>
<evidence type="ECO:0000256" key="7">
    <source>
        <dbReference type="ARBA" id="ARBA00022989"/>
    </source>
</evidence>
<dbReference type="InterPro" id="IPR000537">
    <property type="entry name" value="UbiA_prenyltransferase"/>
</dbReference>
<dbReference type="Pfam" id="PF01040">
    <property type="entry name" value="UbiA"/>
    <property type="match status" value="1"/>
</dbReference>
<comment type="pathway">
    <text evidence="2">Porphyrin-containing compound metabolism; heme O biosynthesis; heme O from protoheme: step 1/1.</text>
</comment>
<keyword evidence="9 14" id="KW-0472">Membrane</keyword>
<comment type="caution">
    <text evidence="15">The sequence shown here is derived from an EMBL/GenBank/DDBJ whole genome shotgun (WGS) entry which is preliminary data.</text>
</comment>
<keyword evidence="4" id="KW-1003">Cell membrane</keyword>
<dbReference type="InterPro" id="IPR006369">
    <property type="entry name" value="Protohaem_IX_farnesylTrfase"/>
</dbReference>
<feature type="transmembrane region" description="Helical" evidence="14">
    <location>
        <begin position="7"/>
        <end position="25"/>
    </location>
</feature>
<evidence type="ECO:0000256" key="11">
    <source>
        <dbReference type="ARBA" id="ARBA00040810"/>
    </source>
</evidence>
<dbReference type="PANTHER" id="PTHR43448:SF7">
    <property type="entry name" value="4-HYDROXYBENZOATE SOLANESYLTRANSFERASE"/>
    <property type="match status" value="1"/>
</dbReference>
<evidence type="ECO:0000256" key="4">
    <source>
        <dbReference type="ARBA" id="ARBA00022475"/>
    </source>
</evidence>
<name>A0ABS5U655_9BACT</name>
<keyword evidence="5" id="KW-0808">Transferase</keyword>
<dbReference type="EC" id="2.5.1.141" evidence="3"/>
<feature type="transmembrane region" description="Helical" evidence="14">
    <location>
        <begin position="254"/>
        <end position="271"/>
    </location>
</feature>
<keyword evidence="7 14" id="KW-1133">Transmembrane helix</keyword>
<evidence type="ECO:0000313" key="15">
    <source>
        <dbReference type="EMBL" id="MBT1071138.1"/>
    </source>
</evidence>
<evidence type="ECO:0000256" key="14">
    <source>
        <dbReference type="SAM" id="Phobius"/>
    </source>
</evidence>
<comment type="subcellular location">
    <subcellularLocation>
        <location evidence="1">Cell membrane</location>
        <topology evidence="1">Multi-pass membrane protein</topology>
    </subcellularLocation>
</comment>
<dbReference type="PROSITE" id="PS00943">
    <property type="entry name" value="UBIA"/>
    <property type="match status" value="1"/>
</dbReference>
<reference evidence="15 16" key="1">
    <citation type="submission" date="2021-05" db="EMBL/GenBank/DDBJ databases">
        <title>The draft genome of Geobacter chapellei DSM 13688.</title>
        <authorList>
            <person name="Xu Z."/>
            <person name="Masuda Y."/>
            <person name="Itoh H."/>
            <person name="Senoo K."/>
        </authorList>
    </citation>
    <scope>NUCLEOTIDE SEQUENCE [LARGE SCALE GENOMIC DNA]</scope>
    <source>
        <strain evidence="15 16">DSM 13688</strain>
    </source>
</reference>
<dbReference type="CDD" id="cd13957">
    <property type="entry name" value="PT_UbiA_Cox10"/>
    <property type="match status" value="1"/>
</dbReference>